<reference evidence="1" key="1">
    <citation type="submission" date="2022-08" db="EMBL/GenBank/DDBJ databases">
        <authorList>
            <person name="Kallberg Y."/>
            <person name="Tangrot J."/>
            <person name="Rosling A."/>
        </authorList>
    </citation>
    <scope>NUCLEOTIDE SEQUENCE</scope>
    <source>
        <strain evidence="1">Wild A</strain>
    </source>
</reference>
<gene>
    <name evidence="1" type="ORF">FWILDA_LOCUS15989</name>
</gene>
<dbReference type="EMBL" id="CAMKVN010009304">
    <property type="protein sequence ID" value="CAI2193268.1"/>
    <property type="molecule type" value="Genomic_DNA"/>
</dbReference>
<evidence type="ECO:0000313" key="1">
    <source>
        <dbReference type="EMBL" id="CAI2193268.1"/>
    </source>
</evidence>
<dbReference type="OrthoDB" id="2438143at2759"/>
<dbReference type="Proteomes" id="UP001153678">
    <property type="component" value="Unassembled WGS sequence"/>
</dbReference>
<comment type="caution">
    <text evidence="1">The sequence shown here is derived from an EMBL/GenBank/DDBJ whole genome shotgun (WGS) entry which is preliminary data.</text>
</comment>
<evidence type="ECO:0000313" key="2">
    <source>
        <dbReference type="Proteomes" id="UP001153678"/>
    </source>
</evidence>
<accession>A0A9W4T5M6</accession>
<protein>
    <submittedName>
        <fullName evidence="1">12327_t:CDS:1</fullName>
    </submittedName>
</protein>
<sequence length="93" mass="10203">MNSNTSEASFGNIQIFDSVINQLNNEVGQAVTSGDTSISVKQDDDMISEESLDENHIVEQGLIHELCSSILPEYNINSTNITDPYVSLENIVL</sequence>
<keyword evidence="2" id="KW-1185">Reference proteome</keyword>
<organism evidence="1 2">
    <name type="scientific">Funneliformis geosporum</name>
    <dbReference type="NCBI Taxonomy" id="1117311"/>
    <lineage>
        <taxon>Eukaryota</taxon>
        <taxon>Fungi</taxon>
        <taxon>Fungi incertae sedis</taxon>
        <taxon>Mucoromycota</taxon>
        <taxon>Glomeromycotina</taxon>
        <taxon>Glomeromycetes</taxon>
        <taxon>Glomerales</taxon>
        <taxon>Glomeraceae</taxon>
        <taxon>Funneliformis</taxon>
    </lineage>
</organism>
<name>A0A9W4T5M6_9GLOM</name>
<feature type="non-terminal residue" evidence="1">
    <location>
        <position position="1"/>
    </location>
</feature>
<proteinExistence type="predicted"/>
<dbReference type="AlphaFoldDB" id="A0A9W4T5M6"/>